<dbReference type="PROSITE" id="PS51257">
    <property type="entry name" value="PROKAR_LIPOPROTEIN"/>
    <property type="match status" value="1"/>
</dbReference>
<feature type="signal peptide" evidence="1">
    <location>
        <begin position="1"/>
        <end position="19"/>
    </location>
</feature>
<keyword evidence="2" id="KW-0396">Initiation factor</keyword>
<accession>A0A1S1P6A3</accession>
<reference evidence="2 3" key="1">
    <citation type="submission" date="2016-10" db="EMBL/GenBank/DDBJ databases">
        <title>Draft genome sequence of Methylobacterium extorquens CP3, a seed endophyte of Crotalaria pumila with plant growth-promoting and metal tolerance properties.</title>
        <authorList>
            <person name="Sanchez-Lopez A.S."/>
            <person name="Van Hamme J.D."/>
            <person name="Thijs S."/>
            <person name="Mcammond B.M."/>
            <person name="Stevens V."/>
            <person name="Gonzalez-Chavez M.D.C."/>
            <person name="Vangronsveld J."/>
        </authorList>
    </citation>
    <scope>NUCLEOTIDE SEQUENCE [LARGE SCALE GENOMIC DNA]</scope>
    <source>
        <strain evidence="2 3">CP3</strain>
    </source>
</reference>
<name>A0A1S1P6A3_METEX</name>
<comment type="caution">
    <text evidence="2">The sequence shown here is derived from an EMBL/GenBank/DDBJ whole genome shotgun (WGS) entry which is preliminary data.</text>
</comment>
<evidence type="ECO:0000313" key="3">
    <source>
        <dbReference type="Proteomes" id="UP000180215"/>
    </source>
</evidence>
<dbReference type="EMBL" id="MNAO01000105">
    <property type="protein sequence ID" value="OHV16636.1"/>
    <property type="molecule type" value="Genomic_DNA"/>
</dbReference>
<dbReference type="Proteomes" id="UP000180215">
    <property type="component" value="Unassembled WGS sequence"/>
</dbReference>
<sequence length="144" mass="14695">MFKQSLAAALVAVSLAACGSVTRGTSELIAFTSEPPGAAVATTTSRYCATTPCSLDVPRSEEFDVTFTKPGFQPQTVPVRTKLAGAGAADFAGNVLAGGVIGMGVDAYTGAAMDHTPNPVAVTLVPDALPSAERTRRRRGRPGV</sequence>
<protein>
    <submittedName>
        <fullName evidence="2">Translation initiation factor 2</fullName>
    </submittedName>
</protein>
<dbReference type="GO" id="GO:0003743">
    <property type="term" value="F:translation initiation factor activity"/>
    <property type="evidence" value="ECO:0007669"/>
    <property type="project" value="UniProtKB-KW"/>
</dbReference>
<feature type="chain" id="PRO_5012503838" evidence="1">
    <location>
        <begin position="20"/>
        <end position="144"/>
    </location>
</feature>
<gene>
    <name evidence="2" type="ORF">BK022_10830</name>
</gene>
<proteinExistence type="predicted"/>
<evidence type="ECO:0000313" key="2">
    <source>
        <dbReference type="EMBL" id="OHV16636.1"/>
    </source>
</evidence>
<organism evidence="2 3">
    <name type="scientific">Methylorubrum extorquens</name>
    <name type="common">Methylobacterium dichloromethanicum</name>
    <name type="synonym">Methylobacterium extorquens</name>
    <dbReference type="NCBI Taxonomy" id="408"/>
    <lineage>
        <taxon>Bacteria</taxon>
        <taxon>Pseudomonadati</taxon>
        <taxon>Pseudomonadota</taxon>
        <taxon>Alphaproteobacteria</taxon>
        <taxon>Hyphomicrobiales</taxon>
        <taxon>Methylobacteriaceae</taxon>
        <taxon>Methylorubrum</taxon>
    </lineage>
</organism>
<dbReference type="AlphaFoldDB" id="A0A1S1P6A3"/>
<keyword evidence="1" id="KW-0732">Signal</keyword>
<evidence type="ECO:0000256" key="1">
    <source>
        <dbReference type="SAM" id="SignalP"/>
    </source>
</evidence>
<keyword evidence="2" id="KW-0648">Protein biosynthesis</keyword>